<evidence type="ECO:0000313" key="3">
    <source>
        <dbReference type="Proteomes" id="UP000550260"/>
    </source>
</evidence>
<dbReference type="InterPro" id="IPR003779">
    <property type="entry name" value="CMD-like"/>
</dbReference>
<dbReference type="AlphaFoldDB" id="A0A8E1W5K4"/>
<dbReference type="SUPFAM" id="SSF69118">
    <property type="entry name" value="AhpD-like"/>
    <property type="match status" value="1"/>
</dbReference>
<sequence length="181" mass="19154">MPRVPVHTIGDAPQAARDTLSGLAARLGRVFNIHGEMAHAPVVLAVYAGMQAAIAEHGSFDARTREAIALAVGAVDGCGYCQAAHTASARKAGLDLEQTIAIRADRAEFDPKLGALLAVARQVAGQVGEVDDATWKHALEAGWTDTELTELFAHVAVNLYTNYFNHYVGTELDLPPAPDLS</sequence>
<dbReference type="Gene3D" id="1.20.1290.10">
    <property type="entry name" value="AhpD-like"/>
    <property type="match status" value="1"/>
</dbReference>
<organism evidence="2 3">
    <name type="scientific">Amycolatopsis echigonensis</name>
    <dbReference type="NCBI Taxonomy" id="2576905"/>
    <lineage>
        <taxon>Bacteria</taxon>
        <taxon>Bacillati</taxon>
        <taxon>Actinomycetota</taxon>
        <taxon>Actinomycetes</taxon>
        <taxon>Pseudonocardiales</taxon>
        <taxon>Pseudonocardiaceae</taxon>
        <taxon>Amycolatopsis</taxon>
    </lineage>
</organism>
<evidence type="ECO:0000259" key="1">
    <source>
        <dbReference type="Pfam" id="PF02627"/>
    </source>
</evidence>
<protein>
    <submittedName>
        <fullName evidence="2">Carboxymuconolactone decarboxylase family protein</fullName>
    </submittedName>
</protein>
<dbReference type="Proteomes" id="UP000550260">
    <property type="component" value="Unassembled WGS sequence"/>
</dbReference>
<dbReference type="PANTHER" id="PTHR35446:SF3">
    <property type="entry name" value="CMD DOMAIN-CONTAINING PROTEIN"/>
    <property type="match status" value="1"/>
</dbReference>
<dbReference type="PANTHER" id="PTHR35446">
    <property type="entry name" value="SI:CH211-175M2.5"/>
    <property type="match status" value="1"/>
</dbReference>
<name>A0A8E1W5K4_9PSEU</name>
<feature type="domain" description="Carboxymuconolactone decarboxylase-like" evidence="1">
    <location>
        <begin position="43"/>
        <end position="121"/>
    </location>
</feature>
<dbReference type="InterPro" id="IPR029032">
    <property type="entry name" value="AhpD-like"/>
</dbReference>
<reference evidence="2 3" key="1">
    <citation type="submission" date="2020-08" db="EMBL/GenBank/DDBJ databases">
        <title>Amycolatopsis echigonensis JCM 21831.</title>
        <authorList>
            <person name="Tedsree N."/>
            <person name="Kuncharoen N."/>
            <person name="Likhitwitayawuid K."/>
            <person name="Tanasupawat S."/>
        </authorList>
    </citation>
    <scope>NUCLEOTIDE SEQUENCE [LARGE SCALE GENOMIC DNA]</scope>
    <source>
        <strain evidence="2 3">JCM 21831</strain>
    </source>
</reference>
<dbReference type="GO" id="GO:0051920">
    <property type="term" value="F:peroxiredoxin activity"/>
    <property type="evidence" value="ECO:0007669"/>
    <property type="project" value="InterPro"/>
</dbReference>
<accession>A0A8E1W5K4</accession>
<gene>
    <name evidence="2" type="ORF">H5411_33375</name>
</gene>
<dbReference type="Pfam" id="PF02627">
    <property type="entry name" value="CMD"/>
    <property type="match status" value="1"/>
</dbReference>
<evidence type="ECO:0000313" key="2">
    <source>
        <dbReference type="EMBL" id="MBB2504020.1"/>
    </source>
</evidence>
<proteinExistence type="predicted"/>
<comment type="caution">
    <text evidence="2">The sequence shown here is derived from an EMBL/GenBank/DDBJ whole genome shotgun (WGS) entry which is preliminary data.</text>
</comment>
<dbReference type="NCBIfam" id="TIGR00778">
    <property type="entry name" value="ahpD_dom"/>
    <property type="match status" value="1"/>
</dbReference>
<dbReference type="EMBL" id="JACJHR010000064">
    <property type="protein sequence ID" value="MBB2504020.1"/>
    <property type="molecule type" value="Genomic_DNA"/>
</dbReference>
<dbReference type="InterPro" id="IPR004675">
    <property type="entry name" value="AhpD_core"/>
</dbReference>